<dbReference type="GO" id="GO:0003677">
    <property type="term" value="F:DNA binding"/>
    <property type="evidence" value="ECO:0007669"/>
    <property type="project" value="InterPro"/>
</dbReference>
<evidence type="ECO:0008006" key="3">
    <source>
        <dbReference type="Google" id="ProtNLM"/>
    </source>
</evidence>
<keyword evidence="2" id="KW-1185">Reference proteome</keyword>
<reference evidence="2" key="1">
    <citation type="submission" date="2018-04" db="EMBL/GenBank/DDBJ databases">
        <title>Complete genome of Antarctic heterotrophic bacterium Hymenobacter nivis.</title>
        <authorList>
            <person name="Terashima M."/>
        </authorList>
    </citation>
    <scope>NUCLEOTIDE SEQUENCE [LARGE SCALE GENOMIC DNA]</scope>
    <source>
        <strain evidence="2">NBRC 111535</strain>
    </source>
</reference>
<evidence type="ECO:0000313" key="1">
    <source>
        <dbReference type="EMBL" id="AWM31333.1"/>
    </source>
</evidence>
<dbReference type="Pfam" id="PF03837">
    <property type="entry name" value="RecT"/>
    <property type="match status" value="1"/>
</dbReference>
<dbReference type="Proteomes" id="UP000245999">
    <property type="component" value="Chromosome"/>
</dbReference>
<sequence length="361" mass="39196">METALAKKGKAELAEQISFSPEQLQLMKNTVAKGATDDEFMLFMHLAKTYGLDPFAKEIWLIKYLRAGQRPEEVAATIFTSRDGYLKIASRDVQMDGIQSDVVCANDLLEKLPDGTVKHAYGQPRGLIIGAYALVFRKDRSRAAYFYAPFAEYGTGNNPTWKKYPSAMIVKVAEAMALKRAFSISGLVTQEEIGLDMAPESTPEAETSAVVVASPDAPKKAAAGAPTSAAPAPLIGAAPGGEDELEQVRKRIIQQLTSRHITPGERSRMMQHLNRLDLPKALAQSAKIAECVEYRPSPQALKEARAKLEAFAHEHAAALGEARHGALVSRSKALTVTAVDLLTEIEQAQALLEEGKEVPRA</sequence>
<organism evidence="1 2">
    <name type="scientific">Hymenobacter nivis</name>
    <dbReference type="NCBI Taxonomy" id="1850093"/>
    <lineage>
        <taxon>Bacteria</taxon>
        <taxon>Pseudomonadati</taxon>
        <taxon>Bacteroidota</taxon>
        <taxon>Cytophagia</taxon>
        <taxon>Cytophagales</taxon>
        <taxon>Hymenobacteraceae</taxon>
        <taxon>Hymenobacter</taxon>
    </lineage>
</organism>
<dbReference type="OrthoDB" id="7889018at2"/>
<dbReference type="EMBL" id="CP029145">
    <property type="protein sequence ID" value="AWM31333.1"/>
    <property type="molecule type" value="Genomic_DNA"/>
</dbReference>
<name>A0A2Z3GD32_9BACT</name>
<accession>A0A2Z3GD32</accession>
<proteinExistence type="predicted"/>
<dbReference type="KEGG" id="hnv:DDQ68_00155"/>
<dbReference type="RefSeq" id="WP_109651678.1">
    <property type="nucleotide sequence ID" value="NZ_CP029145.1"/>
</dbReference>
<evidence type="ECO:0000313" key="2">
    <source>
        <dbReference type="Proteomes" id="UP000245999"/>
    </source>
</evidence>
<dbReference type="GO" id="GO:0006259">
    <property type="term" value="P:DNA metabolic process"/>
    <property type="evidence" value="ECO:0007669"/>
    <property type="project" value="InterPro"/>
</dbReference>
<dbReference type="AlphaFoldDB" id="A0A2Z3GD32"/>
<gene>
    <name evidence="1" type="ORF">DDQ68_00155</name>
</gene>
<dbReference type="InterPro" id="IPR018330">
    <property type="entry name" value="RecT_fam"/>
</dbReference>
<protein>
    <recommendedName>
        <fullName evidence="3">Phage recombination protein Bet</fullName>
    </recommendedName>
</protein>